<feature type="region of interest" description="Disordered" evidence="1">
    <location>
        <begin position="1"/>
        <end position="25"/>
    </location>
</feature>
<feature type="domain" description="F-box" evidence="2">
    <location>
        <begin position="23"/>
        <end position="53"/>
    </location>
</feature>
<accession>A0A4Y2NW74</accession>
<name>A0A4Y2NW74_ARAVE</name>
<evidence type="ECO:0000313" key="4">
    <source>
        <dbReference type="Proteomes" id="UP000499080"/>
    </source>
</evidence>
<dbReference type="InterPro" id="IPR036047">
    <property type="entry name" value="F-box-like_dom_sf"/>
</dbReference>
<dbReference type="Proteomes" id="UP000499080">
    <property type="component" value="Unassembled WGS sequence"/>
</dbReference>
<organism evidence="3 4">
    <name type="scientific">Araneus ventricosus</name>
    <name type="common">Orbweaver spider</name>
    <name type="synonym">Epeira ventricosa</name>
    <dbReference type="NCBI Taxonomy" id="182803"/>
    <lineage>
        <taxon>Eukaryota</taxon>
        <taxon>Metazoa</taxon>
        <taxon>Ecdysozoa</taxon>
        <taxon>Arthropoda</taxon>
        <taxon>Chelicerata</taxon>
        <taxon>Arachnida</taxon>
        <taxon>Araneae</taxon>
        <taxon>Araneomorphae</taxon>
        <taxon>Entelegynae</taxon>
        <taxon>Araneoidea</taxon>
        <taxon>Araneidae</taxon>
        <taxon>Araneus</taxon>
    </lineage>
</organism>
<dbReference type="Gene3D" id="1.20.1280.50">
    <property type="match status" value="1"/>
</dbReference>
<evidence type="ECO:0000256" key="1">
    <source>
        <dbReference type="SAM" id="MobiDB-lite"/>
    </source>
</evidence>
<protein>
    <recommendedName>
        <fullName evidence="2">F-box domain-containing protein</fullName>
    </recommendedName>
</protein>
<sequence length="79" mass="8792">MADKRDSETAQSPASNETEQGQWSKLPSLPLENIYSFLTRHDQANMSMVCRQWFEGYGSNGDDGDDGCRSSIPSSIVYP</sequence>
<dbReference type="OrthoDB" id="9974792at2759"/>
<feature type="region of interest" description="Disordered" evidence="1">
    <location>
        <begin position="58"/>
        <end position="79"/>
    </location>
</feature>
<keyword evidence="4" id="KW-1185">Reference proteome</keyword>
<evidence type="ECO:0000259" key="2">
    <source>
        <dbReference type="Pfam" id="PF00646"/>
    </source>
</evidence>
<dbReference type="SUPFAM" id="SSF81383">
    <property type="entry name" value="F-box domain"/>
    <property type="match status" value="1"/>
</dbReference>
<gene>
    <name evidence="3" type="ORF">AVEN_230119_1</name>
</gene>
<reference evidence="3 4" key="1">
    <citation type="journal article" date="2019" name="Sci. Rep.">
        <title>Orb-weaving spider Araneus ventricosus genome elucidates the spidroin gene catalogue.</title>
        <authorList>
            <person name="Kono N."/>
            <person name="Nakamura H."/>
            <person name="Ohtoshi R."/>
            <person name="Moran D.A.P."/>
            <person name="Shinohara A."/>
            <person name="Yoshida Y."/>
            <person name="Fujiwara M."/>
            <person name="Mori M."/>
            <person name="Tomita M."/>
            <person name="Arakawa K."/>
        </authorList>
    </citation>
    <scope>NUCLEOTIDE SEQUENCE [LARGE SCALE GENOMIC DNA]</scope>
</reference>
<dbReference type="InterPro" id="IPR001810">
    <property type="entry name" value="F-box_dom"/>
</dbReference>
<evidence type="ECO:0000313" key="3">
    <source>
        <dbReference type="EMBL" id="GBN43581.1"/>
    </source>
</evidence>
<proteinExistence type="predicted"/>
<feature type="compositionally biased region" description="Polar residues" evidence="1">
    <location>
        <begin position="9"/>
        <end position="25"/>
    </location>
</feature>
<comment type="caution">
    <text evidence="3">The sequence shown here is derived from an EMBL/GenBank/DDBJ whole genome shotgun (WGS) entry which is preliminary data.</text>
</comment>
<dbReference type="EMBL" id="BGPR01009987">
    <property type="protein sequence ID" value="GBN43581.1"/>
    <property type="molecule type" value="Genomic_DNA"/>
</dbReference>
<dbReference type="Pfam" id="PF00646">
    <property type="entry name" value="F-box"/>
    <property type="match status" value="1"/>
</dbReference>
<dbReference type="AlphaFoldDB" id="A0A4Y2NW74"/>